<proteinExistence type="predicted"/>
<accession>A0ACB8RRK1</accession>
<evidence type="ECO:0000313" key="1">
    <source>
        <dbReference type="EMBL" id="KAI0046276.1"/>
    </source>
</evidence>
<dbReference type="EMBL" id="MU275929">
    <property type="protein sequence ID" value="KAI0046276.1"/>
    <property type="molecule type" value="Genomic_DNA"/>
</dbReference>
<reference evidence="1" key="1">
    <citation type="submission" date="2021-02" db="EMBL/GenBank/DDBJ databases">
        <authorList>
            <consortium name="DOE Joint Genome Institute"/>
            <person name="Ahrendt S."/>
            <person name="Looney B.P."/>
            <person name="Miyauchi S."/>
            <person name="Morin E."/>
            <person name="Drula E."/>
            <person name="Courty P.E."/>
            <person name="Chicoki N."/>
            <person name="Fauchery L."/>
            <person name="Kohler A."/>
            <person name="Kuo A."/>
            <person name="Labutti K."/>
            <person name="Pangilinan J."/>
            <person name="Lipzen A."/>
            <person name="Riley R."/>
            <person name="Andreopoulos W."/>
            <person name="He G."/>
            <person name="Johnson J."/>
            <person name="Barry K.W."/>
            <person name="Grigoriev I.V."/>
            <person name="Nagy L."/>
            <person name="Hibbett D."/>
            <person name="Henrissat B."/>
            <person name="Matheny P.B."/>
            <person name="Labbe J."/>
            <person name="Martin F."/>
        </authorList>
    </citation>
    <scope>NUCLEOTIDE SEQUENCE</scope>
    <source>
        <strain evidence="1">FP105234-sp</strain>
    </source>
</reference>
<evidence type="ECO:0000313" key="2">
    <source>
        <dbReference type="Proteomes" id="UP000814033"/>
    </source>
</evidence>
<comment type="caution">
    <text evidence="1">The sequence shown here is derived from an EMBL/GenBank/DDBJ whole genome shotgun (WGS) entry which is preliminary data.</text>
</comment>
<protein>
    <submittedName>
        <fullName evidence="1">Uncharacterized protein</fullName>
    </submittedName>
</protein>
<gene>
    <name evidence="1" type="ORF">FA95DRAFT_1596329</name>
</gene>
<organism evidence="1 2">
    <name type="scientific">Auriscalpium vulgare</name>
    <dbReference type="NCBI Taxonomy" id="40419"/>
    <lineage>
        <taxon>Eukaryota</taxon>
        <taxon>Fungi</taxon>
        <taxon>Dikarya</taxon>
        <taxon>Basidiomycota</taxon>
        <taxon>Agaricomycotina</taxon>
        <taxon>Agaricomycetes</taxon>
        <taxon>Russulales</taxon>
        <taxon>Auriscalpiaceae</taxon>
        <taxon>Auriscalpium</taxon>
    </lineage>
</organism>
<name>A0ACB8RRK1_9AGAM</name>
<dbReference type="Proteomes" id="UP000814033">
    <property type="component" value="Unassembled WGS sequence"/>
</dbReference>
<keyword evidence="2" id="KW-1185">Reference proteome</keyword>
<sequence length="517" mass="57552">MIRHPVNNDIVVDVWPNIFDWLKFFNGLVDVNHPVLRDDVLKVLGIALCIFASPTSSIVHQVVTTSGVMELAASMWLKESDHRMPTGSSVCSAAVYVLLSHDHDGDMLDEFVQHTGSSTSSRKIANIAVSRLRRAIPNAVPPMCDIDGYISVMSALSRNTILCFSILKSAGIPTVIDVLTKLAGLHNLHCKEKPESGAVRSNEVEYRIYRVMEACCSYLTRVIEAGNGLTWVQQAVRNGLLDLSIGFARTNAHMPASLQELFLELVATIAPYFFYRSVFSLCTTSYSDHPAIWKALPNSSLKSSLEKVYRRAAHHTQLAQHWDAFKDIAHCDNCEKNDSKRTLKWCAGCRSVFYCSKECQKTHWETIHRFHLERLRATVSSSEPLSDIGVSINYTDGEPFYCTFSLKHYTDNIADELNDAERVDLMNGIIEQARSDKGRTSLIESIVALGECTKIFFTLVAPPIWDAQDGRLNALDFRIVNAAALDDNTSTSSDEESWSDGGGEDEEEGDGDECDEP</sequence>
<reference evidence="1" key="2">
    <citation type="journal article" date="2022" name="New Phytol.">
        <title>Evolutionary transition to the ectomycorrhizal habit in the genomes of a hyperdiverse lineage of mushroom-forming fungi.</title>
        <authorList>
            <person name="Looney B."/>
            <person name="Miyauchi S."/>
            <person name="Morin E."/>
            <person name="Drula E."/>
            <person name="Courty P.E."/>
            <person name="Kohler A."/>
            <person name="Kuo A."/>
            <person name="LaButti K."/>
            <person name="Pangilinan J."/>
            <person name="Lipzen A."/>
            <person name="Riley R."/>
            <person name="Andreopoulos W."/>
            <person name="He G."/>
            <person name="Johnson J."/>
            <person name="Nolan M."/>
            <person name="Tritt A."/>
            <person name="Barry K.W."/>
            <person name="Grigoriev I.V."/>
            <person name="Nagy L.G."/>
            <person name="Hibbett D."/>
            <person name="Henrissat B."/>
            <person name="Matheny P.B."/>
            <person name="Labbe J."/>
            <person name="Martin F.M."/>
        </authorList>
    </citation>
    <scope>NUCLEOTIDE SEQUENCE</scope>
    <source>
        <strain evidence="1">FP105234-sp</strain>
    </source>
</reference>